<gene>
    <name evidence="2" type="ORF">F4561_001873</name>
</gene>
<feature type="domain" description="N-acetyltransferase" evidence="1">
    <location>
        <begin position="170"/>
        <end position="331"/>
    </location>
</feature>
<comment type="caution">
    <text evidence="2">The sequence shown here is derived from an EMBL/GenBank/DDBJ whole genome shotgun (WGS) entry which is preliminary data.</text>
</comment>
<accession>A0A7W7RFH0</accession>
<dbReference type="RefSeq" id="WP_184576669.1">
    <property type="nucleotide sequence ID" value="NZ_JACHJT010000001.1"/>
</dbReference>
<dbReference type="Gene3D" id="3.40.630.30">
    <property type="match status" value="1"/>
</dbReference>
<evidence type="ECO:0000313" key="3">
    <source>
        <dbReference type="Proteomes" id="UP000523007"/>
    </source>
</evidence>
<dbReference type="GO" id="GO:0016747">
    <property type="term" value="F:acyltransferase activity, transferring groups other than amino-acyl groups"/>
    <property type="evidence" value="ECO:0007669"/>
    <property type="project" value="InterPro"/>
</dbReference>
<dbReference type="CDD" id="cd04301">
    <property type="entry name" value="NAT_SF"/>
    <property type="match status" value="1"/>
</dbReference>
<reference evidence="2 3" key="1">
    <citation type="submission" date="2020-08" db="EMBL/GenBank/DDBJ databases">
        <title>Sequencing the genomes of 1000 actinobacteria strains.</title>
        <authorList>
            <person name="Klenk H.-P."/>
        </authorList>
    </citation>
    <scope>NUCLEOTIDE SEQUENCE [LARGE SCALE GENOMIC DNA]</scope>
    <source>
        <strain evidence="2 3">DSM 102030</strain>
    </source>
</reference>
<evidence type="ECO:0000313" key="2">
    <source>
        <dbReference type="EMBL" id="MBB4931053.1"/>
    </source>
</evidence>
<dbReference type="PROSITE" id="PS51186">
    <property type="entry name" value="GNAT"/>
    <property type="match status" value="1"/>
</dbReference>
<organism evidence="2 3">
    <name type="scientific">Lipingzhangella halophila</name>
    <dbReference type="NCBI Taxonomy" id="1783352"/>
    <lineage>
        <taxon>Bacteria</taxon>
        <taxon>Bacillati</taxon>
        <taxon>Actinomycetota</taxon>
        <taxon>Actinomycetes</taxon>
        <taxon>Streptosporangiales</taxon>
        <taxon>Nocardiopsidaceae</taxon>
        <taxon>Lipingzhangella</taxon>
    </lineage>
</organism>
<proteinExistence type="predicted"/>
<keyword evidence="3" id="KW-1185">Reference proteome</keyword>
<dbReference type="SUPFAM" id="SSF55729">
    <property type="entry name" value="Acyl-CoA N-acyltransferases (Nat)"/>
    <property type="match status" value="1"/>
</dbReference>
<dbReference type="Pfam" id="PF00583">
    <property type="entry name" value="Acetyltransf_1"/>
    <property type="match status" value="1"/>
</dbReference>
<sequence length="331" mass="36498">MSGYVARVRHDESPGAGAEFDHLVESAAKRWAAIDPLLPKPSRPRPSGYPLLTVSDGLGPPVATGTMLYSWYQPGDVGRTWGVPDQHWLTPVVGGPDPEAALDSLLSSWREQLEKLPTGTGSESAALLTWPARDICGVLPLQRHGLQPQRVLAARRRRRGVPPSLPPRDVTIRLAEMQDLADVVGLLMEEHRYEEHFGGVFIQPETPEQTRRVVMRALGRTPSWIWLAERRGRPVGLVWVSPPERARWAAPLVDAGPAAHIGYGLVAESERGHGIGTALVSYAHQALDSYGVSCTLLNYAVTNPLSGPFWNRMGYRPVWMTWESRPALAMR</sequence>
<name>A0A7W7RFH0_9ACTN</name>
<evidence type="ECO:0000259" key="1">
    <source>
        <dbReference type="PROSITE" id="PS51186"/>
    </source>
</evidence>
<dbReference type="InterPro" id="IPR000182">
    <property type="entry name" value="GNAT_dom"/>
</dbReference>
<dbReference type="EMBL" id="JACHJT010000001">
    <property type="protein sequence ID" value="MBB4931053.1"/>
    <property type="molecule type" value="Genomic_DNA"/>
</dbReference>
<dbReference type="InterPro" id="IPR016181">
    <property type="entry name" value="Acyl_CoA_acyltransferase"/>
</dbReference>
<dbReference type="Proteomes" id="UP000523007">
    <property type="component" value="Unassembled WGS sequence"/>
</dbReference>
<keyword evidence="2" id="KW-0808">Transferase</keyword>
<dbReference type="AlphaFoldDB" id="A0A7W7RFH0"/>
<protein>
    <submittedName>
        <fullName evidence="2">GNAT superfamily N-acetyltransferase</fullName>
    </submittedName>
</protein>